<dbReference type="HOGENOM" id="CLU_100918_0_0_11"/>
<proteinExistence type="predicted"/>
<dbReference type="GO" id="GO:0080120">
    <property type="term" value="P:CAAX-box protein maturation"/>
    <property type="evidence" value="ECO:0007669"/>
    <property type="project" value="UniProtKB-ARBA"/>
</dbReference>
<dbReference type="RefSeq" id="WP_013139320.1">
    <property type="nucleotide sequence ID" value="NC_014168.1"/>
</dbReference>
<feature type="transmembrane region" description="Helical" evidence="1">
    <location>
        <begin position="162"/>
        <end position="185"/>
    </location>
</feature>
<evidence type="ECO:0000256" key="1">
    <source>
        <dbReference type="SAM" id="Phobius"/>
    </source>
</evidence>
<reference evidence="3 4" key="1">
    <citation type="journal article" date="2010" name="Stand. Genomic Sci.">
        <title>Complete genome sequence of Segniliparus rotundus type strain (CDC 1076).</title>
        <authorList>
            <person name="Sikorski J."/>
            <person name="Lapidus A."/>
            <person name="Copeland A."/>
            <person name="Misra M."/>
            <person name="Glavina Del Rio T."/>
            <person name="Nolan M."/>
            <person name="Lucas S."/>
            <person name="Chen F."/>
            <person name="Tice H."/>
            <person name="Cheng J.F."/>
            <person name="Jando M."/>
            <person name="Schneider S."/>
            <person name="Bruce D."/>
            <person name="Goodwin L."/>
            <person name="Pitluck S."/>
            <person name="Liolios K."/>
            <person name="Mikhailova N."/>
            <person name="Pati A."/>
            <person name="Ivanova N."/>
            <person name="Mavromatis K."/>
            <person name="Chen A."/>
            <person name="Palaniappan K."/>
            <person name="Chertkov O."/>
            <person name="Land M."/>
            <person name="Hauser L."/>
            <person name="Chang Y.J."/>
            <person name="Jeffries C.D."/>
            <person name="Brettin T."/>
            <person name="Detter J.C."/>
            <person name="Han C."/>
            <person name="Rohde M."/>
            <person name="Goker M."/>
            <person name="Bristow J."/>
            <person name="Eisen J.A."/>
            <person name="Markowitz V."/>
            <person name="Hugenholtz P."/>
            <person name="Kyrpides N.C."/>
            <person name="Klenk H.P."/>
        </authorList>
    </citation>
    <scope>NUCLEOTIDE SEQUENCE [LARGE SCALE GENOMIC DNA]</scope>
    <source>
        <strain evidence="4">ATCC BAA-972 / CDC 1076 / CIP 108378 / DSM 44985 / JCM 13578</strain>
    </source>
</reference>
<dbReference type="EMBL" id="CP001958">
    <property type="protein sequence ID" value="ADG98870.1"/>
    <property type="molecule type" value="Genomic_DNA"/>
</dbReference>
<keyword evidence="1" id="KW-0472">Membrane</keyword>
<dbReference type="InterPro" id="IPR003675">
    <property type="entry name" value="Rce1/LyrA-like_dom"/>
</dbReference>
<dbReference type="OrthoDB" id="4407663at2"/>
<dbReference type="Proteomes" id="UP000002247">
    <property type="component" value="Chromosome"/>
</dbReference>
<sequence>MSQAPARDRGRWSPTPPQAAVLAALAAGTPVVRRALTRRPGSRAFTTWAAMVAAVWFASGEAADRAAGGVSRERWNPRGSGRGAVFGAALGGLFVIVAPIVRRFPVLARWVDAVLAHRSRATGPGVVILALVAGAAEERFFRGPVYDQAGGGRGRKTLASTVLYTAATAGTGNPALVAAAAALGLAAAAERGRTRSVFPSMALHAAWTTTMYYAFPSS</sequence>
<evidence type="ECO:0000259" key="2">
    <source>
        <dbReference type="Pfam" id="PF02517"/>
    </source>
</evidence>
<evidence type="ECO:0000313" key="3">
    <source>
        <dbReference type="EMBL" id="ADG98870.1"/>
    </source>
</evidence>
<organism evidence="3 4">
    <name type="scientific">Segniliparus rotundus (strain ATCC BAA-972 / CDC 1076 / CIP 108378 / DSM 44985 / JCM 13578)</name>
    <dbReference type="NCBI Taxonomy" id="640132"/>
    <lineage>
        <taxon>Bacteria</taxon>
        <taxon>Bacillati</taxon>
        <taxon>Actinomycetota</taxon>
        <taxon>Actinomycetes</taxon>
        <taxon>Mycobacteriales</taxon>
        <taxon>Segniliparaceae</taxon>
        <taxon>Segniliparus</taxon>
    </lineage>
</organism>
<dbReference type="KEGG" id="srt:Srot_2426"/>
<feature type="transmembrane region" description="Helical" evidence="1">
    <location>
        <begin position="84"/>
        <end position="101"/>
    </location>
</feature>
<dbReference type="GO" id="GO:0004175">
    <property type="term" value="F:endopeptidase activity"/>
    <property type="evidence" value="ECO:0007669"/>
    <property type="project" value="UniProtKB-ARBA"/>
</dbReference>
<name>D6ZBB8_SEGRD</name>
<feature type="transmembrane region" description="Helical" evidence="1">
    <location>
        <begin position="197"/>
        <end position="215"/>
    </location>
</feature>
<dbReference type="Pfam" id="PF02517">
    <property type="entry name" value="Rce1-like"/>
    <property type="match status" value="1"/>
</dbReference>
<feature type="domain" description="CAAX prenyl protease 2/Lysostaphin resistance protein A-like" evidence="2">
    <location>
        <begin position="126"/>
        <end position="208"/>
    </location>
</feature>
<evidence type="ECO:0000313" key="4">
    <source>
        <dbReference type="Proteomes" id="UP000002247"/>
    </source>
</evidence>
<dbReference type="STRING" id="640132.Srot_2426"/>
<dbReference type="AlphaFoldDB" id="D6ZBB8"/>
<keyword evidence="4" id="KW-1185">Reference proteome</keyword>
<dbReference type="eggNOG" id="COG1266">
    <property type="taxonomic scope" value="Bacteria"/>
</dbReference>
<gene>
    <name evidence="3" type="ordered locus">Srot_2426</name>
</gene>
<keyword evidence="1" id="KW-0812">Transmembrane</keyword>
<keyword evidence="1" id="KW-1133">Transmembrane helix</keyword>
<protein>
    <submittedName>
        <fullName evidence="3">Abortive infection protein</fullName>
    </submittedName>
</protein>
<accession>D6ZBB8</accession>